<dbReference type="InterPro" id="IPR014738">
    <property type="entry name" value="Citrate_transporter"/>
</dbReference>
<evidence type="ECO:0000313" key="8">
    <source>
        <dbReference type="EMBL" id="AXA24963.1"/>
    </source>
</evidence>
<dbReference type="GO" id="GO:0015128">
    <property type="term" value="F:gluconate transmembrane transporter activity"/>
    <property type="evidence" value="ECO:0007669"/>
    <property type="project" value="InterPro"/>
</dbReference>
<feature type="transmembrane region" description="Helical" evidence="6">
    <location>
        <begin position="129"/>
        <end position="153"/>
    </location>
</feature>
<keyword evidence="3 6" id="KW-0812">Transmembrane</keyword>
<evidence type="ECO:0000259" key="7">
    <source>
        <dbReference type="Pfam" id="PF03600"/>
    </source>
</evidence>
<feature type="transmembrane region" description="Helical" evidence="6">
    <location>
        <begin position="311"/>
        <end position="329"/>
    </location>
</feature>
<feature type="transmembrane region" description="Helical" evidence="6">
    <location>
        <begin position="262"/>
        <end position="291"/>
    </location>
</feature>
<name>A0AAD0L5X2_PSEPU</name>
<protein>
    <submittedName>
        <fullName evidence="8">Citrate transporter</fullName>
    </submittedName>
</protein>
<feature type="domain" description="Citrate transporter-like" evidence="7">
    <location>
        <begin position="42"/>
        <end position="403"/>
    </location>
</feature>
<evidence type="ECO:0000256" key="6">
    <source>
        <dbReference type="SAM" id="Phobius"/>
    </source>
</evidence>
<accession>A0AAD0L5X2</accession>
<reference evidence="8 9" key="1">
    <citation type="submission" date="2018-06" db="EMBL/GenBank/DDBJ databases">
        <title>The genome of Pseudomonas putida NX-1, a lignin degrader.</title>
        <authorList>
            <person name="Xu Z."/>
        </authorList>
    </citation>
    <scope>NUCLEOTIDE SEQUENCE [LARGE SCALE GENOMIC DNA]</scope>
    <source>
        <strain evidence="8 9">NX-1</strain>
    </source>
</reference>
<evidence type="ECO:0000256" key="1">
    <source>
        <dbReference type="ARBA" id="ARBA00004141"/>
    </source>
</evidence>
<evidence type="ECO:0000256" key="2">
    <source>
        <dbReference type="ARBA" id="ARBA00022448"/>
    </source>
</evidence>
<keyword evidence="5 6" id="KW-0472">Membrane</keyword>
<keyword evidence="2" id="KW-0813">Transport</keyword>
<evidence type="ECO:0000313" key="9">
    <source>
        <dbReference type="Proteomes" id="UP000251617"/>
    </source>
</evidence>
<evidence type="ECO:0000256" key="3">
    <source>
        <dbReference type="ARBA" id="ARBA00022692"/>
    </source>
</evidence>
<gene>
    <name evidence="8" type="ORF">C1S65_12840</name>
</gene>
<dbReference type="PANTHER" id="PTHR30354">
    <property type="entry name" value="GNT FAMILY GLUCONATE TRANSPORTER"/>
    <property type="match status" value="1"/>
</dbReference>
<evidence type="ECO:0000256" key="5">
    <source>
        <dbReference type="ARBA" id="ARBA00023136"/>
    </source>
</evidence>
<organism evidence="8 9">
    <name type="scientific">Pseudomonas putida</name>
    <name type="common">Arthrobacter siderocapsulatus</name>
    <dbReference type="NCBI Taxonomy" id="303"/>
    <lineage>
        <taxon>Bacteria</taxon>
        <taxon>Pseudomonadati</taxon>
        <taxon>Pseudomonadota</taxon>
        <taxon>Gammaproteobacteria</taxon>
        <taxon>Pseudomonadales</taxon>
        <taxon>Pseudomonadaceae</taxon>
        <taxon>Pseudomonas</taxon>
    </lineage>
</organism>
<feature type="transmembrane region" description="Helical" evidence="6">
    <location>
        <begin position="82"/>
        <end position="100"/>
    </location>
</feature>
<dbReference type="InterPro" id="IPR003474">
    <property type="entry name" value="Glcn_transporter"/>
</dbReference>
<comment type="subcellular location">
    <subcellularLocation>
        <location evidence="1">Membrane</location>
        <topology evidence="1">Multi-pass membrane protein</topology>
    </subcellularLocation>
</comment>
<dbReference type="Proteomes" id="UP000251617">
    <property type="component" value="Chromosome"/>
</dbReference>
<proteinExistence type="predicted"/>
<feature type="transmembrane region" description="Helical" evidence="6">
    <location>
        <begin position="437"/>
        <end position="456"/>
    </location>
</feature>
<feature type="transmembrane region" description="Helical" evidence="6">
    <location>
        <begin position="52"/>
        <end position="70"/>
    </location>
</feature>
<dbReference type="Pfam" id="PF03600">
    <property type="entry name" value="CitMHS"/>
    <property type="match status" value="1"/>
</dbReference>
<dbReference type="AlphaFoldDB" id="A0AAD0L5X2"/>
<feature type="transmembrane region" description="Helical" evidence="6">
    <location>
        <begin position="29"/>
        <end position="46"/>
    </location>
</feature>
<feature type="transmembrane region" description="Helical" evidence="6">
    <location>
        <begin position="165"/>
        <end position="183"/>
    </location>
</feature>
<dbReference type="EMBL" id="CP030750">
    <property type="protein sequence ID" value="AXA24963.1"/>
    <property type="molecule type" value="Genomic_DNA"/>
</dbReference>
<evidence type="ECO:0000256" key="4">
    <source>
        <dbReference type="ARBA" id="ARBA00022989"/>
    </source>
</evidence>
<dbReference type="NCBIfam" id="TIGR00784">
    <property type="entry name" value="citMHS"/>
    <property type="match status" value="1"/>
</dbReference>
<dbReference type="InterPro" id="IPR004680">
    <property type="entry name" value="Cit_transptr-like_dom"/>
</dbReference>
<dbReference type="PANTHER" id="PTHR30354:SF26">
    <property type="entry name" value="TRANSPORTER, PUTATIVE-RELATED"/>
    <property type="match status" value="1"/>
</dbReference>
<dbReference type="GO" id="GO:0015137">
    <property type="term" value="F:citrate transmembrane transporter activity"/>
    <property type="evidence" value="ECO:0007669"/>
    <property type="project" value="InterPro"/>
</dbReference>
<sequence length="457" mass="48457">MALNCNLHATGPLLILGATTKTSRSTPMLALYGVITILSLLIAVMSKRISPLVALIAFPVVAALLAGFGLQTSGFILTGIKNVAPVVGMFIFAILFFGVMTDAGMLDPIIDRILRAVGTRPTRIVCGTALLALLVHLDGSGAVTFLVTVPAMLPLYTRLGIDRRVLACVAAMAAGVNFLPWTGPVLRSSAALHVPVAELFQPLIPVQVVGLLFVFGCAYWLGRREEKRLGLMAGADAGAAPQRILSADEQALRRTHMFWPNLLLTVLVMAVMIAGWVDPVVMFMLGTVAALCLNYPRVDQQRERIDAHAKTALTMASILLAAGVFTGIMQGTGMLKAMAEVAVQQIPPGHGRLIPALVGFVSMPLSLLFDPDSFYFGVMPVIAEVGRSLGVDPVQVAQASLLGVHTTGFPVSPLTPATFLLVGLCKLDLADHQRFTLPFLFAASVLMTLTALALGVF</sequence>
<dbReference type="GO" id="GO:0005886">
    <property type="term" value="C:plasma membrane"/>
    <property type="evidence" value="ECO:0007669"/>
    <property type="project" value="TreeGrafter"/>
</dbReference>
<feature type="transmembrane region" description="Helical" evidence="6">
    <location>
        <begin position="203"/>
        <end position="222"/>
    </location>
</feature>
<keyword evidence="4 6" id="KW-1133">Transmembrane helix</keyword>